<dbReference type="AlphaFoldDB" id="A0A7X8YIN6"/>
<dbReference type="CDD" id="cd02440">
    <property type="entry name" value="AdoMet_MTases"/>
    <property type="match status" value="1"/>
</dbReference>
<accession>A0A7X8YIN6</accession>
<name>A0A7X8YIN6_9VIBR</name>
<dbReference type="EMBL" id="JABAIK010000030">
    <property type="protein sequence ID" value="NLS14815.1"/>
    <property type="molecule type" value="Genomic_DNA"/>
</dbReference>
<evidence type="ECO:0000313" key="5">
    <source>
        <dbReference type="Proteomes" id="UP000535589"/>
    </source>
</evidence>
<dbReference type="GO" id="GO:0032259">
    <property type="term" value="P:methylation"/>
    <property type="evidence" value="ECO:0007669"/>
    <property type="project" value="UniProtKB-KW"/>
</dbReference>
<evidence type="ECO:0000313" key="4">
    <source>
        <dbReference type="EMBL" id="NLS14815.1"/>
    </source>
</evidence>
<keyword evidence="3" id="KW-0949">S-adenosyl-L-methionine</keyword>
<evidence type="ECO:0000256" key="2">
    <source>
        <dbReference type="ARBA" id="ARBA00022679"/>
    </source>
</evidence>
<gene>
    <name evidence="4" type="ORF">HGP28_18310</name>
</gene>
<dbReference type="PANTHER" id="PTHR43464">
    <property type="entry name" value="METHYLTRANSFERASE"/>
    <property type="match status" value="1"/>
</dbReference>
<keyword evidence="5" id="KW-1185">Reference proteome</keyword>
<evidence type="ECO:0000256" key="1">
    <source>
        <dbReference type="ARBA" id="ARBA00022603"/>
    </source>
</evidence>
<dbReference type="Pfam" id="PF13489">
    <property type="entry name" value="Methyltransf_23"/>
    <property type="match status" value="1"/>
</dbReference>
<dbReference type="GO" id="GO:0008168">
    <property type="term" value="F:methyltransferase activity"/>
    <property type="evidence" value="ECO:0007669"/>
    <property type="project" value="UniProtKB-KW"/>
</dbReference>
<keyword evidence="1 4" id="KW-0489">Methyltransferase</keyword>
<organism evidence="4 5">
    <name type="scientific">Vibrio agarilyticus</name>
    <dbReference type="NCBI Taxonomy" id="2726741"/>
    <lineage>
        <taxon>Bacteria</taxon>
        <taxon>Pseudomonadati</taxon>
        <taxon>Pseudomonadota</taxon>
        <taxon>Gammaproteobacteria</taxon>
        <taxon>Vibrionales</taxon>
        <taxon>Vibrionaceae</taxon>
        <taxon>Vibrio</taxon>
    </lineage>
</organism>
<sequence length="193" mass="21445">MEITMAHNWDDDAQLWEANPAHVEFNVAAFEQLVQLVNIEGKRILDLGCGTGLLSQQMAPFAKDIVALDSSEEMIEELDKKQLRNVEPVVDALSRGLVAQHPAFRGQFDLIVAASVCQFIEDLPTALTIARSLLEVDGWFVHWDWLDNQGMSAQAIEAALLDADFVDVRVMTPFDISLNGQARAVVMGLGRRR</sequence>
<reference evidence="4 5" key="1">
    <citation type="submission" date="2020-04" db="EMBL/GenBank/DDBJ databases">
        <title>Vibrio sp. SM6, a novel species isolated from seawater.</title>
        <authorList>
            <person name="Wang X."/>
        </authorList>
    </citation>
    <scope>NUCLEOTIDE SEQUENCE [LARGE SCALE GENOMIC DNA]</scope>
    <source>
        <strain evidence="4 5">SM6</strain>
    </source>
</reference>
<dbReference type="Gene3D" id="3.40.50.150">
    <property type="entry name" value="Vaccinia Virus protein VP39"/>
    <property type="match status" value="1"/>
</dbReference>
<dbReference type="Proteomes" id="UP000535589">
    <property type="component" value="Unassembled WGS sequence"/>
</dbReference>
<keyword evidence="2 4" id="KW-0808">Transferase</keyword>
<comment type="caution">
    <text evidence="4">The sequence shown here is derived from an EMBL/GenBank/DDBJ whole genome shotgun (WGS) entry which is preliminary data.</text>
</comment>
<evidence type="ECO:0000256" key="3">
    <source>
        <dbReference type="ARBA" id="ARBA00022691"/>
    </source>
</evidence>
<dbReference type="SUPFAM" id="SSF53335">
    <property type="entry name" value="S-adenosyl-L-methionine-dependent methyltransferases"/>
    <property type="match status" value="1"/>
</dbReference>
<dbReference type="PANTHER" id="PTHR43464:SF19">
    <property type="entry name" value="UBIQUINONE BIOSYNTHESIS O-METHYLTRANSFERASE, MITOCHONDRIAL"/>
    <property type="match status" value="1"/>
</dbReference>
<proteinExistence type="predicted"/>
<dbReference type="InterPro" id="IPR029063">
    <property type="entry name" value="SAM-dependent_MTases_sf"/>
</dbReference>
<protein>
    <submittedName>
        <fullName evidence="4">Methyltransferase domain-containing protein</fullName>
    </submittedName>
</protein>